<feature type="compositionally biased region" description="Basic and acidic residues" evidence="1">
    <location>
        <begin position="83"/>
        <end position="93"/>
    </location>
</feature>
<dbReference type="EMBL" id="CACVKT020007640">
    <property type="protein sequence ID" value="CAC5409178.1"/>
    <property type="molecule type" value="Genomic_DNA"/>
</dbReference>
<dbReference type="Proteomes" id="UP000507470">
    <property type="component" value="Unassembled WGS sequence"/>
</dbReference>
<evidence type="ECO:0000313" key="2">
    <source>
        <dbReference type="EMBL" id="CAC5409178.1"/>
    </source>
</evidence>
<evidence type="ECO:0000313" key="3">
    <source>
        <dbReference type="Proteomes" id="UP000507470"/>
    </source>
</evidence>
<feature type="region of interest" description="Disordered" evidence="1">
    <location>
        <begin position="74"/>
        <end position="93"/>
    </location>
</feature>
<dbReference type="OrthoDB" id="10355780at2759"/>
<sequence length="201" mass="22422">MQLNMGKGHIATSAPTKHANDTRLHSPSYGNGSHLTPTISVEDFCSEEPFRSRPESRNSISSISSDLGYLTIQGKLKSKDRRPKSADTYRRKSESSKQTIEIFGLRKVASENTLSNEVNSKVCRCTCSSTGGPVNTGVSGSQLVSFYSLWRNNQPRTLGKKLEIPSYMKRTSDYRECGCKTRLYEKKCSEEKSLKCCCNEV</sequence>
<organism evidence="2 3">
    <name type="scientific">Mytilus coruscus</name>
    <name type="common">Sea mussel</name>
    <dbReference type="NCBI Taxonomy" id="42192"/>
    <lineage>
        <taxon>Eukaryota</taxon>
        <taxon>Metazoa</taxon>
        <taxon>Spiralia</taxon>
        <taxon>Lophotrochozoa</taxon>
        <taxon>Mollusca</taxon>
        <taxon>Bivalvia</taxon>
        <taxon>Autobranchia</taxon>
        <taxon>Pteriomorphia</taxon>
        <taxon>Mytilida</taxon>
        <taxon>Mytiloidea</taxon>
        <taxon>Mytilidae</taxon>
        <taxon>Mytilinae</taxon>
        <taxon>Mytilus</taxon>
    </lineage>
</organism>
<keyword evidence="3" id="KW-1185">Reference proteome</keyword>
<proteinExistence type="predicted"/>
<evidence type="ECO:0000256" key="1">
    <source>
        <dbReference type="SAM" id="MobiDB-lite"/>
    </source>
</evidence>
<name>A0A6J8DKP8_MYTCO</name>
<feature type="region of interest" description="Disordered" evidence="1">
    <location>
        <begin position="1"/>
        <end position="35"/>
    </location>
</feature>
<protein>
    <submittedName>
        <fullName evidence="2">Uncharacterized protein</fullName>
    </submittedName>
</protein>
<reference evidence="2 3" key="1">
    <citation type="submission" date="2020-06" db="EMBL/GenBank/DDBJ databases">
        <authorList>
            <person name="Li R."/>
            <person name="Bekaert M."/>
        </authorList>
    </citation>
    <scope>NUCLEOTIDE SEQUENCE [LARGE SCALE GENOMIC DNA]</scope>
    <source>
        <strain evidence="3">wild</strain>
    </source>
</reference>
<gene>
    <name evidence="2" type="ORF">MCOR_42502</name>
</gene>
<dbReference type="AlphaFoldDB" id="A0A6J8DKP8"/>
<accession>A0A6J8DKP8</accession>